<dbReference type="GO" id="GO:0046872">
    <property type="term" value="F:metal ion binding"/>
    <property type="evidence" value="ECO:0007669"/>
    <property type="project" value="UniProtKB-KW"/>
</dbReference>
<evidence type="ECO:0000256" key="3">
    <source>
        <dbReference type="ARBA" id="ARBA00022723"/>
    </source>
</evidence>
<protein>
    <recommendedName>
        <fullName evidence="2 6">Superoxide dismutase</fullName>
        <ecNumber evidence="2 6">1.15.1.1</ecNumber>
    </recommendedName>
</protein>
<evidence type="ECO:0000256" key="2">
    <source>
        <dbReference type="ARBA" id="ARBA00012682"/>
    </source>
</evidence>
<evidence type="ECO:0000256" key="6">
    <source>
        <dbReference type="RuleBase" id="RU000414"/>
    </source>
</evidence>
<feature type="binding site" evidence="5">
    <location>
        <position position="49"/>
    </location>
    <ligand>
        <name>Mn(2+)</name>
        <dbReference type="ChEBI" id="CHEBI:29035"/>
    </ligand>
</feature>
<name>A0A7T2VW04_ACIJO</name>
<dbReference type="AlphaFoldDB" id="A0A7T2VW04"/>
<dbReference type="InterPro" id="IPR036324">
    <property type="entry name" value="Mn/Fe_SOD_N_sf"/>
</dbReference>
<reference evidence="9 10" key="1">
    <citation type="submission" date="2020-12" db="EMBL/GenBank/DDBJ databases">
        <title>FDA dAtabase for Regulatory Grade micrObial Sequences (FDA-ARGOS): Supporting development and validation of Infectious Disease Dx tests.</title>
        <authorList>
            <person name="Sproer C."/>
            <person name="Gronow S."/>
            <person name="Severitt S."/>
            <person name="Schroder I."/>
            <person name="Tallon L."/>
            <person name="Sadzewicz L."/>
            <person name="Zhao X."/>
            <person name="Boylan J."/>
            <person name="Ott S."/>
            <person name="Bowen H."/>
            <person name="Vavikolanu K."/>
            <person name="Mehta A."/>
            <person name="Aluvathingal J."/>
            <person name="Nadendla S."/>
            <person name="Lowell S."/>
            <person name="Myers T."/>
            <person name="Yan Y."/>
            <person name="Sichtig H."/>
        </authorList>
    </citation>
    <scope>NUCLEOTIDE SEQUENCE [LARGE SCALE GENOMIC DNA]</scope>
    <source>
        <strain evidence="9 10">FDAARGOS_910</strain>
    </source>
</reference>
<evidence type="ECO:0000256" key="4">
    <source>
        <dbReference type="ARBA" id="ARBA00023002"/>
    </source>
</evidence>
<comment type="catalytic activity">
    <reaction evidence="6">
        <text>2 superoxide + 2 H(+) = H2O2 + O2</text>
        <dbReference type="Rhea" id="RHEA:20696"/>
        <dbReference type="ChEBI" id="CHEBI:15378"/>
        <dbReference type="ChEBI" id="CHEBI:15379"/>
        <dbReference type="ChEBI" id="CHEBI:16240"/>
        <dbReference type="ChEBI" id="CHEBI:18421"/>
        <dbReference type="EC" id="1.15.1.1"/>
    </reaction>
</comment>
<accession>A0A7T2VW04</accession>
<dbReference type="EC" id="1.15.1.1" evidence="2 6"/>
<proteinExistence type="inferred from homology"/>
<dbReference type="Gene3D" id="3.55.40.20">
    <property type="entry name" value="Iron/manganese superoxide dismutase, C-terminal domain"/>
    <property type="match status" value="1"/>
</dbReference>
<dbReference type="SUPFAM" id="SSF46609">
    <property type="entry name" value="Fe,Mn superoxide dismutase (SOD), N-terminal domain"/>
    <property type="match status" value="1"/>
</dbReference>
<dbReference type="Proteomes" id="UP000595107">
    <property type="component" value="Chromosome"/>
</dbReference>
<dbReference type="Pfam" id="PF02777">
    <property type="entry name" value="Sod_Fe_C"/>
    <property type="match status" value="1"/>
</dbReference>
<keyword evidence="4 6" id="KW-0560">Oxidoreductase</keyword>
<organism evidence="9 10">
    <name type="scientific">Acinetobacter johnsonii</name>
    <dbReference type="NCBI Taxonomy" id="40214"/>
    <lineage>
        <taxon>Bacteria</taxon>
        <taxon>Pseudomonadati</taxon>
        <taxon>Pseudomonadota</taxon>
        <taxon>Gammaproteobacteria</taxon>
        <taxon>Moraxellales</taxon>
        <taxon>Moraxellaceae</taxon>
        <taxon>Acinetobacter</taxon>
    </lineage>
</organism>
<feature type="binding site" evidence="5">
    <location>
        <position position="103"/>
    </location>
    <ligand>
        <name>Mn(2+)</name>
        <dbReference type="ChEBI" id="CHEBI:29035"/>
    </ligand>
</feature>
<dbReference type="InterPro" id="IPR019832">
    <property type="entry name" value="Mn/Fe_SOD_C"/>
</dbReference>
<dbReference type="GO" id="GO:0005737">
    <property type="term" value="C:cytoplasm"/>
    <property type="evidence" value="ECO:0007669"/>
    <property type="project" value="TreeGrafter"/>
</dbReference>
<dbReference type="InterPro" id="IPR001189">
    <property type="entry name" value="Mn/Fe_SOD"/>
</dbReference>
<evidence type="ECO:0000313" key="9">
    <source>
        <dbReference type="EMBL" id="QPS04767.1"/>
    </source>
</evidence>
<dbReference type="Pfam" id="PF00081">
    <property type="entry name" value="Sod_Fe_N"/>
    <property type="match status" value="1"/>
</dbReference>
<dbReference type="PANTHER" id="PTHR43595:SF2">
    <property type="entry name" value="SMALL RIBOSOMAL SUBUNIT PROTEIN MS42"/>
    <property type="match status" value="1"/>
</dbReference>
<dbReference type="InterPro" id="IPR036314">
    <property type="entry name" value="SOD_C_sf"/>
</dbReference>
<dbReference type="SUPFAM" id="SSF54719">
    <property type="entry name" value="Fe,Mn superoxide dismutase (SOD), C-terminal domain"/>
    <property type="match status" value="1"/>
</dbReference>
<dbReference type="GO" id="GO:0004784">
    <property type="term" value="F:superoxide dismutase activity"/>
    <property type="evidence" value="ECO:0007669"/>
    <property type="project" value="UniProtKB-EC"/>
</dbReference>
<keyword evidence="3 5" id="KW-0479">Metal-binding</keyword>
<dbReference type="InterPro" id="IPR019833">
    <property type="entry name" value="Mn/Fe_SOD_BS"/>
</dbReference>
<evidence type="ECO:0000259" key="8">
    <source>
        <dbReference type="Pfam" id="PF02777"/>
    </source>
</evidence>
<dbReference type="Gene3D" id="1.10.287.990">
    <property type="entry name" value="Fe,Mn superoxide dismutase (SOD) domain"/>
    <property type="match status" value="1"/>
</dbReference>
<dbReference type="InterPro" id="IPR019831">
    <property type="entry name" value="Mn/Fe_SOD_N"/>
</dbReference>
<evidence type="ECO:0000256" key="5">
    <source>
        <dbReference type="PIRSR" id="PIRSR000349-1"/>
    </source>
</evidence>
<feature type="binding site" evidence="5">
    <location>
        <position position="190"/>
    </location>
    <ligand>
        <name>Mn(2+)</name>
        <dbReference type="ChEBI" id="CHEBI:29035"/>
    </ligand>
</feature>
<dbReference type="PROSITE" id="PS00088">
    <property type="entry name" value="SOD_MN"/>
    <property type="match status" value="1"/>
</dbReference>
<feature type="binding site" evidence="5">
    <location>
        <position position="186"/>
    </location>
    <ligand>
        <name>Mn(2+)</name>
        <dbReference type="ChEBI" id="CHEBI:29035"/>
    </ligand>
</feature>
<dbReference type="PIRSF" id="PIRSF000349">
    <property type="entry name" value="SODismutase"/>
    <property type="match status" value="1"/>
</dbReference>
<evidence type="ECO:0000256" key="1">
    <source>
        <dbReference type="ARBA" id="ARBA00008714"/>
    </source>
</evidence>
<dbReference type="PANTHER" id="PTHR43595">
    <property type="entry name" value="37S RIBOSOMAL PROTEIN S26, MITOCHONDRIAL"/>
    <property type="match status" value="1"/>
</dbReference>
<sequence>MDNKTALKNPNKTILMIKGIKHMAYSLPALPYAYDALEPNIDAKTMEIHHSKHHQTYINNINGAIAGTEWEKLSVEDLVAKVNEVPTDLKNMVINNAGGHANHSLFWTVMSPQGGGQPTGAVAKAIDEQLGGFDAFKEAFTKAAISRFGSGWAWLSVTPERNLIVESSANQDSPLMHGHTPILGLDVWEHAYYLKRGGSGNLNNTYK</sequence>
<evidence type="ECO:0000313" key="10">
    <source>
        <dbReference type="Proteomes" id="UP000595107"/>
    </source>
</evidence>
<feature type="domain" description="Manganese/iron superoxide dismutase N-terminal" evidence="7">
    <location>
        <begin position="25"/>
        <end position="111"/>
    </location>
</feature>
<feature type="domain" description="Manganese/iron superoxide dismutase C-terminal" evidence="8">
    <location>
        <begin position="118"/>
        <end position="195"/>
    </location>
</feature>
<comment type="function">
    <text evidence="6">Destroys radicals which are normally produced within the cells and which are toxic to biological systems.</text>
</comment>
<dbReference type="FunFam" id="1.10.287.990:FF:000001">
    <property type="entry name" value="Superoxide dismutase"/>
    <property type="match status" value="1"/>
</dbReference>
<gene>
    <name evidence="9" type="ORF">I6G67_04690</name>
</gene>
<evidence type="ECO:0000259" key="7">
    <source>
        <dbReference type="Pfam" id="PF00081"/>
    </source>
</evidence>
<comment type="similarity">
    <text evidence="1 6">Belongs to the iron/manganese superoxide dismutase family.</text>
</comment>
<dbReference type="PRINTS" id="PR01703">
    <property type="entry name" value="MNSODISMTASE"/>
</dbReference>
<dbReference type="EMBL" id="CP065666">
    <property type="protein sequence ID" value="QPS04767.1"/>
    <property type="molecule type" value="Genomic_DNA"/>
</dbReference>